<accession>A0ABU1N1T7</accession>
<dbReference type="InterPro" id="IPR013320">
    <property type="entry name" value="ConA-like_dom_sf"/>
</dbReference>
<dbReference type="RefSeq" id="WP_310032925.1">
    <property type="nucleotide sequence ID" value="NZ_JAVDRL010000009.1"/>
</dbReference>
<dbReference type="SUPFAM" id="SSF49899">
    <property type="entry name" value="Concanavalin A-like lectins/glucanases"/>
    <property type="match status" value="1"/>
</dbReference>
<evidence type="ECO:0000313" key="2">
    <source>
        <dbReference type="EMBL" id="MDR6532404.1"/>
    </source>
</evidence>
<dbReference type="Proteomes" id="UP001262754">
    <property type="component" value="Unassembled WGS sequence"/>
</dbReference>
<name>A0ABU1N1T7_9CAUL</name>
<evidence type="ECO:0008006" key="4">
    <source>
        <dbReference type="Google" id="ProtNLM"/>
    </source>
</evidence>
<keyword evidence="3" id="KW-1185">Reference proteome</keyword>
<keyword evidence="1" id="KW-0732">Signal</keyword>
<dbReference type="Pfam" id="PF13385">
    <property type="entry name" value="Laminin_G_3"/>
    <property type="match status" value="1"/>
</dbReference>
<dbReference type="InterPro" id="IPR006311">
    <property type="entry name" value="TAT_signal"/>
</dbReference>
<evidence type="ECO:0000256" key="1">
    <source>
        <dbReference type="SAM" id="SignalP"/>
    </source>
</evidence>
<proteinExistence type="predicted"/>
<comment type="caution">
    <text evidence="2">The sequence shown here is derived from an EMBL/GenBank/DDBJ whole genome shotgun (WGS) entry which is preliminary data.</text>
</comment>
<sequence>MANSAVIRRDLLLGAAASLAAGPALAAAKSAAAKPAAVVWTFDCLDRIGGEATRVEGAPTVIDTPLGKAVLFDGVDDALFIDRHPLAGAATFTFEAFIRPDGGVFAQRWFHLASDEPVPALATPSNTRMLFELRVVGDQWYLDAFVNGPGYKQTLVAPDKLFPVGRWRHVAQTYDGETYRAYVDGQLQGEAKIAFTPQGPGRASVGVRMNRVDYFKGAIRQARFTPAALKPEMFLKLPAGV</sequence>
<reference evidence="2 3" key="1">
    <citation type="submission" date="2023-07" db="EMBL/GenBank/DDBJ databases">
        <title>Sorghum-associated microbial communities from plants grown in Nebraska, USA.</title>
        <authorList>
            <person name="Schachtman D."/>
        </authorList>
    </citation>
    <scope>NUCLEOTIDE SEQUENCE [LARGE SCALE GENOMIC DNA]</scope>
    <source>
        <strain evidence="2 3">DS2154</strain>
    </source>
</reference>
<organism evidence="2 3">
    <name type="scientific">Caulobacter rhizosphaerae</name>
    <dbReference type="NCBI Taxonomy" id="2010972"/>
    <lineage>
        <taxon>Bacteria</taxon>
        <taxon>Pseudomonadati</taxon>
        <taxon>Pseudomonadota</taxon>
        <taxon>Alphaproteobacteria</taxon>
        <taxon>Caulobacterales</taxon>
        <taxon>Caulobacteraceae</taxon>
        <taxon>Caulobacter</taxon>
    </lineage>
</organism>
<dbReference type="EMBL" id="JAVDRL010000009">
    <property type="protein sequence ID" value="MDR6532404.1"/>
    <property type="molecule type" value="Genomic_DNA"/>
</dbReference>
<dbReference type="PROSITE" id="PS51318">
    <property type="entry name" value="TAT"/>
    <property type="match status" value="1"/>
</dbReference>
<evidence type="ECO:0000313" key="3">
    <source>
        <dbReference type="Proteomes" id="UP001262754"/>
    </source>
</evidence>
<dbReference type="Gene3D" id="2.60.120.200">
    <property type="match status" value="1"/>
</dbReference>
<feature type="signal peptide" evidence="1">
    <location>
        <begin position="1"/>
        <end position="26"/>
    </location>
</feature>
<feature type="chain" id="PRO_5046510470" description="Concanavalin A-like lectin/glucanase superfamily protein" evidence="1">
    <location>
        <begin position="27"/>
        <end position="241"/>
    </location>
</feature>
<gene>
    <name evidence="2" type="ORF">J2800_003162</name>
</gene>
<protein>
    <recommendedName>
        <fullName evidence="4">Concanavalin A-like lectin/glucanase superfamily protein</fullName>
    </recommendedName>
</protein>